<sequence>MFLHNGFHFTTKEDDRTLVGVIEKFDEFVKGEENITYERFKFNQRSQEHEESFDYFLAELRRLVKSCNFWDDCRTSLIRDHVYLGKPGNTYILDSGNQQFWEQLSLCN</sequence>
<dbReference type="EMBL" id="BLXT01000264">
    <property type="protein sequence ID" value="GFN75281.1"/>
    <property type="molecule type" value="Genomic_DNA"/>
</dbReference>
<gene>
    <name evidence="1" type="ORF">PoB_000178700</name>
</gene>
<name>A0AAV3XYR6_9GAST</name>
<dbReference type="Proteomes" id="UP000735302">
    <property type="component" value="Unassembled WGS sequence"/>
</dbReference>
<accession>A0AAV3XYR6</accession>
<dbReference type="PANTHER" id="PTHR33198">
    <property type="entry name" value="ANK_REP_REGION DOMAIN-CONTAINING PROTEIN-RELATED"/>
    <property type="match status" value="1"/>
</dbReference>
<dbReference type="AlphaFoldDB" id="A0AAV3XYR6"/>
<reference evidence="1 2" key="1">
    <citation type="journal article" date="2021" name="Elife">
        <title>Chloroplast acquisition without the gene transfer in kleptoplastic sea slugs, Plakobranchus ocellatus.</title>
        <authorList>
            <person name="Maeda T."/>
            <person name="Takahashi S."/>
            <person name="Yoshida T."/>
            <person name="Shimamura S."/>
            <person name="Takaki Y."/>
            <person name="Nagai Y."/>
            <person name="Toyoda A."/>
            <person name="Suzuki Y."/>
            <person name="Arimoto A."/>
            <person name="Ishii H."/>
            <person name="Satoh N."/>
            <person name="Nishiyama T."/>
            <person name="Hasebe M."/>
            <person name="Maruyama T."/>
            <person name="Minagawa J."/>
            <person name="Obokata J."/>
            <person name="Shigenobu S."/>
        </authorList>
    </citation>
    <scope>NUCLEOTIDE SEQUENCE [LARGE SCALE GENOMIC DNA]</scope>
</reference>
<comment type="caution">
    <text evidence="1">The sequence shown here is derived from an EMBL/GenBank/DDBJ whole genome shotgun (WGS) entry which is preliminary data.</text>
</comment>
<proteinExistence type="predicted"/>
<organism evidence="1 2">
    <name type="scientific">Plakobranchus ocellatus</name>
    <dbReference type="NCBI Taxonomy" id="259542"/>
    <lineage>
        <taxon>Eukaryota</taxon>
        <taxon>Metazoa</taxon>
        <taxon>Spiralia</taxon>
        <taxon>Lophotrochozoa</taxon>
        <taxon>Mollusca</taxon>
        <taxon>Gastropoda</taxon>
        <taxon>Heterobranchia</taxon>
        <taxon>Euthyneura</taxon>
        <taxon>Panpulmonata</taxon>
        <taxon>Sacoglossa</taxon>
        <taxon>Placobranchoidea</taxon>
        <taxon>Plakobranchidae</taxon>
        <taxon>Plakobranchus</taxon>
    </lineage>
</organism>
<evidence type="ECO:0000313" key="1">
    <source>
        <dbReference type="EMBL" id="GFN75281.1"/>
    </source>
</evidence>
<protein>
    <submittedName>
        <fullName evidence="1">Retrovirus-related pol polyprotein from</fullName>
    </submittedName>
</protein>
<evidence type="ECO:0000313" key="2">
    <source>
        <dbReference type="Proteomes" id="UP000735302"/>
    </source>
</evidence>
<keyword evidence="2" id="KW-1185">Reference proteome</keyword>